<accession>A0A521EUT7</accession>
<keyword evidence="2 4" id="KW-0689">Ribosomal protein</keyword>
<gene>
    <name evidence="4" type="primary">rplW</name>
    <name evidence="5" type="ORF">SAMN06265379_11183</name>
</gene>
<dbReference type="InterPro" id="IPR012678">
    <property type="entry name" value="Ribosomal_uL23/eL15/eS24_sf"/>
</dbReference>
<dbReference type="InterPro" id="IPR013025">
    <property type="entry name" value="Ribosomal_uL23-like"/>
</dbReference>
<dbReference type="Proteomes" id="UP000319040">
    <property type="component" value="Unassembled WGS sequence"/>
</dbReference>
<dbReference type="AlphaFoldDB" id="A0A521EUT7"/>
<dbReference type="Gene3D" id="3.30.70.330">
    <property type="match status" value="1"/>
</dbReference>
<dbReference type="GO" id="GO:0006412">
    <property type="term" value="P:translation"/>
    <property type="evidence" value="ECO:0007669"/>
    <property type="project" value="UniProtKB-UniRule"/>
</dbReference>
<evidence type="ECO:0000256" key="3">
    <source>
        <dbReference type="ARBA" id="ARBA00023274"/>
    </source>
</evidence>
<comment type="function">
    <text evidence="4">One of the early assembly proteins it binds 23S rRNA. One of the proteins that surrounds the polypeptide exit tunnel on the outside of the ribosome. Forms the main docking site for trigger factor binding to the ribosome.</text>
</comment>
<keyword evidence="6" id="KW-1185">Reference proteome</keyword>
<keyword evidence="3 4" id="KW-0687">Ribonucleoprotein</keyword>
<dbReference type="EMBL" id="FXTB01000011">
    <property type="protein sequence ID" value="SMO87718.1"/>
    <property type="molecule type" value="Genomic_DNA"/>
</dbReference>
<dbReference type="SUPFAM" id="SSF54189">
    <property type="entry name" value="Ribosomal proteins S24e, L23 and L15e"/>
    <property type="match status" value="1"/>
</dbReference>
<evidence type="ECO:0000313" key="6">
    <source>
        <dbReference type="Proteomes" id="UP000319040"/>
    </source>
</evidence>
<dbReference type="RefSeq" id="WP_142534529.1">
    <property type="nucleotide sequence ID" value="NZ_FXTB01000011.1"/>
</dbReference>
<evidence type="ECO:0000313" key="5">
    <source>
        <dbReference type="EMBL" id="SMO87718.1"/>
    </source>
</evidence>
<protein>
    <recommendedName>
        <fullName evidence="4">Large ribosomal subunit protein uL23</fullName>
    </recommendedName>
</protein>
<dbReference type="HAMAP" id="MF_01369_B">
    <property type="entry name" value="Ribosomal_uL23_B"/>
    <property type="match status" value="1"/>
</dbReference>
<proteinExistence type="inferred from homology"/>
<dbReference type="PANTHER" id="PTHR11620">
    <property type="entry name" value="60S RIBOSOMAL PROTEIN L23A"/>
    <property type="match status" value="1"/>
</dbReference>
<reference evidence="5 6" key="1">
    <citation type="submission" date="2017-05" db="EMBL/GenBank/DDBJ databases">
        <authorList>
            <person name="Varghese N."/>
            <person name="Submissions S."/>
        </authorList>
    </citation>
    <scope>NUCLEOTIDE SEQUENCE [LARGE SCALE GENOMIC DNA]</scope>
    <source>
        <strain evidence="5 6">DSM 27040</strain>
    </source>
</reference>
<dbReference type="GO" id="GO:0005840">
    <property type="term" value="C:ribosome"/>
    <property type="evidence" value="ECO:0007669"/>
    <property type="project" value="UniProtKB-KW"/>
</dbReference>
<comment type="similarity">
    <text evidence="1 4">Belongs to the universal ribosomal protein uL23 family.</text>
</comment>
<keyword evidence="4" id="KW-0694">RNA-binding</keyword>
<comment type="subunit">
    <text evidence="4">Part of the 50S ribosomal subunit. Contacts protein L29, and trigger factor when it is bound to the ribosome.</text>
</comment>
<evidence type="ECO:0000256" key="1">
    <source>
        <dbReference type="ARBA" id="ARBA00006700"/>
    </source>
</evidence>
<dbReference type="NCBIfam" id="NF004363">
    <property type="entry name" value="PRK05738.2-4"/>
    <property type="match status" value="1"/>
</dbReference>
<dbReference type="OrthoDB" id="9797862at2"/>
<sequence>MQILIKPIVTEKLNEQGEKLNSFGFVVNKNANKLQIKQAIEEMYDVTVDRVNTMVYAGKVKSRHTKSGVQVGKTAAYKKAIVTLVPGDKIDFYSNI</sequence>
<keyword evidence="4" id="KW-0699">rRNA-binding</keyword>
<evidence type="ECO:0000256" key="4">
    <source>
        <dbReference type="HAMAP-Rule" id="MF_01369"/>
    </source>
</evidence>
<name>A0A521EUT7_SACCC</name>
<dbReference type="GO" id="GO:0003735">
    <property type="term" value="F:structural constituent of ribosome"/>
    <property type="evidence" value="ECO:0007669"/>
    <property type="project" value="InterPro"/>
</dbReference>
<dbReference type="InterPro" id="IPR012677">
    <property type="entry name" value="Nucleotide-bd_a/b_plait_sf"/>
</dbReference>
<organism evidence="5 6">
    <name type="scientific">Saccharicrinis carchari</name>
    <dbReference type="NCBI Taxonomy" id="1168039"/>
    <lineage>
        <taxon>Bacteria</taxon>
        <taxon>Pseudomonadati</taxon>
        <taxon>Bacteroidota</taxon>
        <taxon>Bacteroidia</taxon>
        <taxon>Marinilabiliales</taxon>
        <taxon>Marinilabiliaceae</taxon>
        <taxon>Saccharicrinis</taxon>
    </lineage>
</organism>
<dbReference type="GO" id="GO:0019843">
    <property type="term" value="F:rRNA binding"/>
    <property type="evidence" value="ECO:0007669"/>
    <property type="project" value="UniProtKB-UniRule"/>
</dbReference>
<dbReference type="GO" id="GO:1990904">
    <property type="term" value="C:ribonucleoprotein complex"/>
    <property type="evidence" value="ECO:0007669"/>
    <property type="project" value="UniProtKB-KW"/>
</dbReference>
<evidence type="ECO:0000256" key="2">
    <source>
        <dbReference type="ARBA" id="ARBA00022980"/>
    </source>
</evidence>
<dbReference type="Pfam" id="PF00276">
    <property type="entry name" value="Ribosomal_L23"/>
    <property type="match status" value="1"/>
</dbReference>